<feature type="transmembrane region" description="Helical" evidence="1">
    <location>
        <begin position="409"/>
        <end position="431"/>
    </location>
</feature>
<dbReference type="InterPro" id="IPR007111">
    <property type="entry name" value="NACHT_NTPase"/>
</dbReference>
<dbReference type="RefSeq" id="WP_379514524.1">
    <property type="nucleotide sequence ID" value="NZ_JBHSPA010000017.1"/>
</dbReference>
<evidence type="ECO:0000313" key="3">
    <source>
        <dbReference type="EMBL" id="MFC5825005.1"/>
    </source>
</evidence>
<proteinExistence type="predicted"/>
<organism evidence="3 4">
    <name type="scientific">Nonomuraea insulae</name>
    <dbReference type="NCBI Taxonomy" id="1616787"/>
    <lineage>
        <taxon>Bacteria</taxon>
        <taxon>Bacillati</taxon>
        <taxon>Actinomycetota</taxon>
        <taxon>Actinomycetes</taxon>
        <taxon>Streptosporangiales</taxon>
        <taxon>Streptosporangiaceae</taxon>
        <taxon>Nonomuraea</taxon>
    </lineage>
</organism>
<feature type="domain" description="NACHT" evidence="2">
    <location>
        <begin position="143"/>
        <end position="286"/>
    </location>
</feature>
<name>A0ABW1CGX9_9ACTN</name>
<evidence type="ECO:0000256" key="1">
    <source>
        <dbReference type="SAM" id="Phobius"/>
    </source>
</evidence>
<feature type="transmembrane region" description="Helical" evidence="1">
    <location>
        <begin position="7"/>
        <end position="27"/>
    </location>
</feature>
<keyword evidence="1" id="KW-0472">Membrane</keyword>
<feature type="transmembrane region" description="Helical" evidence="1">
    <location>
        <begin position="504"/>
        <end position="523"/>
    </location>
</feature>
<dbReference type="Pfam" id="PF05729">
    <property type="entry name" value="NACHT"/>
    <property type="match status" value="1"/>
</dbReference>
<protein>
    <submittedName>
        <fullName evidence="3">NACHT domain-containing protein</fullName>
    </submittedName>
</protein>
<feature type="transmembrane region" description="Helical" evidence="1">
    <location>
        <begin position="535"/>
        <end position="556"/>
    </location>
</feature>
<gene>
    <name evidence="3" type="ORF">ACFPZ3_14185</name>
</gene>
<accession>A0ABW1CGX9</accession>
<dbReference type="Proteomes" id="UP001596058">
    <property type="component" value="Unassembled WGS sequence"/>
</dbReference>
<keyword evidence="1" id="KW-0812">Transmembrane</keyword>
<feature type="transmembrane region" description="Helical" evidence="1">
    <location>
        <begin position="443"/>
        <end position="461"/>
    </location>
</feature>
<sequence length="711" mass="76145">MRPPWTATAVGLAAGGGLFSLGMLLYAKGPEAADHWSGVLSASVAVLVAAASVIGWLRRRDQSGEFQAGLLAARVTERCATEERQRRLLDPFPLPVSWHTLGPPVSDHWSVIRQGGGDGPLPLDGTLDDLHRVATTLVPSGRMVVLGAPGSGKTSLIIRFARACLSARAADASQPLPVILRLSTWDPAARPLRRWITEQVEQDYGVAGLAWDESILPVLDGLDEMPPAARGAALRAINTAFAPGVPLIVTSRTGEYHDAVRDADVLTGAAVIELDPLSPEVICAYLTGATRPDRVGEWEEVFDDVREEPGGPLGAALSVPLNLSLARLAYADGDHGRPGHLLGLLALRGHLLDRLIHVLYPEVPDGEHAWRRSDARRWLAFLARHLHRRDAYDLAWWELGKAVPLRARVVVWAVVAAIVFGAANTLAGLPWSLTGRFHMGEDLLWGLGVGLLAGAVSSLWAPLFPRVPKFHRFTVRRTGRALRWRLFGGLGAGLRRGLRSGVESGVPALAIVILLAGFVLDPPTAYDISGYLRHYAFVFVLGFMFGFCCGFVYGFIAGFGAEFVTVFDDLDAFNAGSGATPAETLRADRAWTAIVAAATVAITASVTVVFALTLFEGPHDAWTVTGQAIRFGLAGGLGPSLGTASSQFLLARLSLAASGRLPWRTMAFLQDAATRGALRQVGGTFQFRHALLRDRLVGAETPARSDRVAAQ</sequence>
<dbReference type="InterPro" id="IPR027417">
    <property type="entry name" value="P-loop_NTPase"/>
</dbReference>
<keyword evidence="4" id="KW-1185">Reference proteome</keyword>
<feature type="transmembrane region" description="Helical" evidence="1">
    <location>
        <begin position="590"/>
        <end position="615"/>
    </location>
</feature>
<evidence type="ECO:0000313" key="4">
    <source>
        <dbReference type="Proteomes" id="UP001596058"/>
    </source>
</evidence>
<reference evidence="4" key="1">
    <citation type="journal article" date="2019" name="Int. J. Syst. Evol. Microbiol.">
        <title>The Global Catalogue of Microorganisms (GCM) 10K type strain sequencing project: providing services to taxonomists for standard genome sequencing and annotation.</title>
        <authorList>
            <consortium name="The Broad Institute Genomics Platform"/>
            <consortium name="The Broad Institute Genome Sequencing Center for Infectious Disease"/>
            <person name="Wu L."/>
            <person name="Ma J."/>
        </authorList>
    </citation>
    <scope>NUCLEOTIDE SEQUENCE [LARGE SCALE GENOMIC DNA]</scope>
    <source>
        <strain evidence="4">CCUG 53903</strain>
    </source>
</reference>
<dbReference type="Gene3D" id="3.40.50.300">
    <property type="entry name" value="P-loop containing nucleotide triphosphate hydrolases"/>
    <property type="match status" value="1"/>
</dbReference>
<feature type="transmembrane region" description="Helical" evidence="1">
    <location>
        <begin position="39"/>
        <end position="57"/>
    </location>
</feature>
<comment type="caution">
    <text evidence="3">The sequence shown here is derived from an EMBL/GenBank/DDBJ whole genome shotgun (WGS) entry which is preliminary data.</text>
</comment>
<dbReference type="SUPFAM" id="SSF52540">
    <property type="entry name" value="P-loop containing nucleoside triphosphate hydrolases"/>
    <property type="match status" value="1"/>
</dbReference>
<keyword evidence="1" id="KW-1133">Transmembrane helix</keyword>
<evidence type="ECO:0000259" key="2">
    <source>
        <dbReference type="Pfam" id="PF05729"/>
    </source>
</evidence>
<dbReference type="EMBL" id="JBHSPA010000017">
    <property type="protein sequence ID" value="MFC5825005.1"/>
    <property type="molecule type" value="Genomic_DNA"/>
</dbReference>